<accession>A0ABS8U2C3</accession>
<reference evidence="1 2" key="1">
    <citation type="submission" date="2021-12" db="EMBL/GenBank/DDBJ databases">
        <title>Mucilaginibacter roseus genome.</title>
        <authorList>
            <person name="Ferreira J.R."/>
            <person name="Newman J.D."/>
        </authorList>
    </citation>
    <scope>NUCLEOTIDE SEQUENCE [LARGE SCALE GENOMIC DNA]</scope>
    <source>
        <strain evidence="1 2">LMG 28454</strain>
    </source>
</reference>
<dbReference type="Proteomes" id="UP001199919">
    <property type="component" value="Unassembled WGS sequence"/>
</dbReference>
<dbReference type="Gene3D" id="1.10.530.10">
    <property type="match status" value="1"/>
</dbReference>
<sequence>MKDLIFYSPRASLKFRSFADDLTPAELTEVKNNIRLFKAADGGNLQKINAYACKTGIDWTIASGQFPGSGGAKVNFKAAVQVGTATLESAFDRQYLMGILARESRFGQDFPIYVNDNTAIGGFQLIPKETIDEFNNHNKPAINAVDADQRGTAVETPAYKEFCNAAKIAAWNLARNLQYCTFKKLNGIEVGSIAAADEAILFALAMYRKGVAEVTNARKQCLNSGADNTKWENVKSLVSAEARKYVAKVLLYAQSLTMRFYFVAGDTVIKACQANWSAFKSDCSGFVKKVCKDLNVTMSTGQADAIVDYIKANGWTALKDQTSGSTITKTKEQLAKEYADSGYLVIAGLKGADNVPPMNNGHVVVVVSGDMVYSSRDGKYYPLGYWGRLNGVGNQNSGLNNAFNKDSISKVVYAAKKI</sequence>
<dbReference type="InterPro" id="IPR023346">
    <property type="entry name" value="Lysozyme-like_dom_sf"/>
</dbReference>
<gene>
    <name evidence="1" type="ORF">LT679_09240</name>
</gene>
<dbReference type="RefSeq" id="WP_232177184.1">
    <property type="nucleotide sequence ID" value="NZ_JAJPWV010000003.1"/>
</dbReference>
<name>A0ABS8U2C3_9SPHI</name>
<dbReference type="Gene3D" id="3.90.1720.10">
    <property type="entry name" value="endopeptidase domain like (from Nostoc punctiforme)"/>
    <property type="match status" value="1"/>
</dbReference>
<evidence type="ECO:0000313" key="1">
    <source>
        <dbReference type="EMBL" id="MCD8740782.1"/>
    </source>
</evidence>
<dbReference type="EMBL" id="JAJPWV010000003">
    <property type="protein sequence ID" value="MCD8740782.1"/>
    <property type="molecule type" value="Genomic_DNA"/>
</dbReference>
<evidence type="ECO:0000313" key="2">
    <source>
        <dbReference type="Proteomes" id="UP001199919"/>
    </source>
</evidence>
<dbReference type="SUPFAM" id="SSF53955">
    <property type="entry name" value="Lysozyme-like"/>
    <property type="match status" value="1"/>
</dbReference>
<comment type="caution">
    <text evidence="1">The sequence shown here is derived from an EMBL/GenBank/DDBJ whole genome shotgun (WGS) entry which is preliminary data.</text>
</comment>
<protein>
    <recommendedName>
        <fullName evidence="3">Peptidase C39-like domain-containing protein</fullName>
    </recommendedName>
</protein>
<organism evidence="1 2">
    <name type="scientific">Mucilaginibacter roseus</name>
    <dbReference type="NCBI Taxonomy" id="1528868"/>
    <lineage>
        <taxon>Bacteria</taxon>
        <taxon>Pseudomonadati</taxon>
        <taxon>Bacteroidota</taxon>
        <taxon>Sphingobacteriia</taxon>
        <taxon>Sphingobacteriales</taxon>
        <taxon>Sphingobacteriaceae</taxon>
        <taxon>Mucilaginibacter</taxon>
    </lineage>
</organism>
<proteinExistence type="predicted"/>
<evidence type="ECO:0008006" key="3">
    <source>
        <dbReference type="Google" id="ProtNLM"/>
    </source>
</evidence>
<keyword evidence="2" id="KW-1185">Reference proteome</keyword>